<dbReference type="Proteomes" id="UP000235145">
    <property type="component" value="Unassembled WGS sequence"/>
</dbReference>
<organism evidence="2 3">
    <name type="scientific">Lactuca sativa</name>
    <name type="common">Garden lettuce</name>
    <dbReference type="NCBI Taxonomy" id="4236"/>
    <lineage>
        <taxon>Eukaryota</taxon>
        <taxon>Viridiplantae</taxon>
        <taxon>Streptophyta</taxon>
        <taxon>Embryophyta</taxon>
        <taxon>Tracheophyta</taxon>
        <taxon>Spermatophyta</taxon>
        <taxon>Magnoliopsida</taxon>
        <taxon>eudicotyledons</taxon>
        <taxon>Gunneridae</taxon>
        <taxon>Pentapetalae</taxon>
        <taxon>asterids</taxon>
        <taxon>campanulids</taxon>
        <taxon>Asterales</taxon>
        <taxon>Asteraceae</taxon>
        <taxon>Cichorioideae</taxon>
        <taxon>Cichorieae</taxon>
        <taxon>Lactucinae</taxon>
        <taxon>Lactuca</taxon>
    </lineage>
</organism>
<feature type="region of interest" description="Disordered" evidence="1">
    <location>
        <begin position="1"/>
        <end position="85"/>
    </location>
</feature>
<sequence length="85" mass="9968">MTSDRKKRKERLNENGDVEKKKLKLCSSLSKSGNAEQGRENKKKKKLKMCNSSKYEDKEESMARSKSPQEKIEELKNHRIDNLKN</sequence>
<proteinExistence type="predicted"/>
<evidence type="ECO:0000256" key="1">
    <source>
        <dbReference type="SAM" id="MobiDB-lite"/>
    </source>
</evidence>
<feature type="compositionally biased region" description="Basic and acidic residues" evidence="1">
    <location>
        <begin position="11"/>
        <end position="20"/>
    </location>
</feature>
<protein>
    <submittedName>
        <fullName evidence="2">Uncharacterized protein</fullName>
    </submittedName>
</protein>
<name>A0A9R1UYK8_LACSA</name>
<dbReference type="AlphaFoldDB" id="A0A9R1UYK8"/>
<feature type="compositionally biased region" description="Basic residues" evidence="1">
    <location>
        <begin position="1"/>
        <end position="10"/>
    </location>
</feature>
<comment type="caution">
    <text evidence="2">The sequence shown here is derived from an EMBL/GenBank/DDBJ whole genome shotgun (WGS) entry which is preliminary data.</text>
</comment>
<evidence type="ECO:0000313" key="2">
    <source>
        <dbReference type="EMBL" id="KAJ0196642.1"/>
    </source>
</evidence>
<dbReference type="EMBL" id="NBSK02000007">
    <property type="protein sequence ID" value="KAJ0196642.1"/>
    <property type="molecule type" value="Genomic_DNA"/>
</dbReference>
<keyword evidence="3" id="KW-1185">Reference proteome</keyword>
<reference evidence="2 3" key="1">
    <citation type="journal article" date="2017" name="Nat. Commun.">
        <title>Genome assembly with in vitro proximity ligation data and whole-genome triplication in lettuce.</title>
        <authorList>
            <person name="Reyes-Chin-Wo S."/>
            <person name="Wang Z."/>
            <person name="Yang X."/>
            <person name="Kozik A."/>
            <person name="Arikit S."/>
            <person name="Song C."/>
            <person name="Xia L."/>
            <person name="Froenicke L."/>
            <person name="Lavelle D.O."/>
            <person name="Truco M.J."/>
            <person name="Xia R."/>
            <person name="Zhu S."/>
            <person name="Xu C."/>
            <person name="Xu H."/>
            <person name="Xu X."/>
            <person name="Cox K."/>
            <person name="Korf I."/>
            <person name="Meyers B.C."/>
            <person name="Michelmore R.W."/>
        </authorList>
    </citation>
    <scope>NUCLEOTIDE SEQUENCE [LARGE SCALE GENOMIC DNA]</scope>
    <source>
        <strain evidence="3">cv. Salinas</strain>
        <tissue evidence="2">Seedlings</tissue>
    </source>
</reference>
<gene>
    <name evidence="2" type="ORF">LSAT_V11C700350120</name>
</gene>
<evidence type="ECO:0000313" key="3">
    <source>
        <dbReference type="Proteomes" id="UP000235145"/>
    </source>
</evidence>
<feature type="compositionally biased region" description="Basic and acidic residues" evidence="1">
    <location>
        <begin position="54"/>
        <end position="85"/>
    </location>
</feature>
<accession>A0A9R1UYK8</accession>